<dbReference type="CDD" id="cd00082">
    <property type="entry name" value="HisKA"/>
    <property type="match status" value="1"/>
</dbReference>
<evidence type="ECO:0000256" key="8">
    <source>
        <dbReference type="ARBA" id="ARBA00023012"/>
    </source>
</evidence>
<dbReference type="PROSITE" id="PS00041">
    <property type="entry name" value="HTH_ARAC_FAMILY_1"/>
    <property type="match status" value="1"/>
</dbReference>
<keyword evidence="9" id="KW-0805">Transcription regulation</keyword>
<dbReference type="InterPro" id="IPR001789">
    <property type="entry name" value="Sig_transdc_resp-reg_receiver"/>
</dbReference>
<keyword evidence="14" id="KW-0732">Signal</keyword>
<comment type="catalytic activity">
    <reaction evidence="1">
        <text>ATP + protein L-histidine = ADP + protein N-phospho-L-histidine.</text>
        <dbReference type="EC" id="2.7.13.3"/>
    </reaction>
</comment>
<dbReference type="Gene3D" id="2.60.40.10">
    <property type="entry name" value="Immunoglobulins"/>
    <property type="match status" value="1"/>
</dbReference>
<dbReference type="InterPro" id="IPR015943">
    <property type="entry name" value="WD40/YVTN_repeat-like_dom_sf"/>
</dbReference>
<feature type="domain" description="Response regulatory" evidence="17">
    <location>
        <begin position="1208"/>
        <end position="1323"/>
    </location>
</feature>
<dbReference type="EMBL" id="QRUU01000076">
    <property type="protein sequence ID" value="RGR92137.1"/>
    <property type="molecule type" value="Genomic_DNA"/>
</dbReference>
<dbReference type="InterPro" id="IPR018062">
    <property type="entry name" value="HTH_AraC-typ_CS"/>
</dbReference>
<dbReference type="InterPro" id="IPR003661">
    <property type="entry name" value="HisK_dim/P_dom"/>
</dbReference>
<dbReference type="SUPFAM" id="SSF46689">
    <property type="entry name" value="Homeodomain-like"/>
    <property type="match status" value="1"/>
</dbReference>
<dbReference type="FunFam" id="1.10.287.130:FF:000045">
    <property type="entry name" value="Two-component system sensor histidine kinase/response regulator"/>
    <property type="match status" value="1"/>
</dbReference>
<evidence type="ECO:0000313" key="19">
    <source>
        <dbReference type="Proteomes" id="UP000285864"/>
    </source>
</evidence>
<feature type="modified residue" description="4-aspartylphosphate" evidence="12">
    <location>
        <position position="1256"/>
    </location>
</feature>
<dbReference type="PROSITE" id="PS50109">
    <property type="entry name" value="HIS_KIN"/>
    <property type="match status" value="1"/>
</dbReference>
<dbReference type="Proteomes" id="UP000285864">
    <property type="component" value="Unassembled WGS sequence"/>
</dbReference>
<dbReference type="InterPro" id="IPR011123">
    <property type="entry name" value="Y_Y_Y"/>
</dbReference>
<dbReference type="SUPFAM" id="SSF63829">
    <property type="entry name" value="Calcium-dependent phosphotriesterase"/>
    <property type="match status" value="2"/>
</dbReference>
<evidence type="ECO:0000259" key="17">
    <source>
        <dbReference type="PROSITE" id="PS50110"/>
    </source>
</evidence>
<keyword evidence="13" id="KW-0812">Transmembrane</keyword>
<dbReference type="Pfam" id="PF00512">
    <property type="entry name" value="HisKA"/>
    <property type="match status" value="1"/>
</dbReference>
<evidence type="ECO:0000256" key="3">
    <source>
        <dbReference type="ARBA" id="ARBA00022553"/>
    </source>
</evidence>
<dbReference type="PANTHER" id="PTHR43547">
    <property type="entry name" value="TWO-COMPONENT HISTIDINE KINASE"/>
    <property type="match status" value="1"/>
</dbReference>
<dbReference type="Gene3D" id="1.10.287.130">
    <property type="match status" value="1"/>
</dbReference>
<dbReference type="SMART" id="SM00388">
    <property type="entry name" value="HisKA"/>
    <property type="match status" value="1"/>
</dbReference>
<dbReference type="SUPFAM" id="SSF101898">
    <property type="entry name" value="NHL repeat"/>
    <property type="match status" value="1"/>
</dbReference>
<dbReference type="Pfam" id="PF12833">
    <property type="entry name" value="HTH_18"/>
    <property type="match status" value="1"/>
</dbReference>
<dbReference type="Gene3D" id="1.10.10.60">
    <property type="entry name" value="Homeodomain-like"/>
    <property type="match status" value="2"/>
</dbReference>
<keyword evidence="8" id="KW-0902">Two-component regulatory system</keyword>
<dbReference type="InterPro" id="IPR004358">
    <property type="entry name" value="Sig_transdc_His_kin-like_C"/>
</dbReference>
<keyword evidence="5" id="KW-0547">Nucleotide-binding</keyword>
<dbReference type="SUPFAM" id="SSF55874">
    <property type="entry name" value="ATPase domain of HSP90 chaperone/DNA topoisomerase II/histidine kinase"/>
    <property type="match status" value="1"/>
</dbReference>
<dbReference type="Gene3D" id="2.130.10.10">
    <property type="entry name" value="YVTN repeat-like/Quinoprotein amine dehydrogenase"/>
    <property type="match status" value="4"/>
</dbReference>
<proteinExistence type="predicted"/>
<evidence type="ECO:0000256" key="14">
    <source>
        <dbReference type="SAM" id="SignalP"/>
    </source>
</evidence>
<evidence type="ECO:0000256" key="10">
    <source>
        <dbReference type="ARBA" id="ARBA00023125"/>
    </source>
</evidence>
<dbReference type="GO" id="GO:0000155">
    <property type="term" value="F:phosphorelay sensor kinase activity"/>
    <property type="evidence" value="ECO:0007669"/>
    <property type="project" value="InterPro"/>
</dbReference>
<evidence type="ECO:0000256" key="12">
    <source>
        <dbReference type="PROSITE-ProRule" id="PRU00169"/>
    </source>
</evidence>
<comment type="caution">
    <text evidence="18">The sequence shown here is derived from an EMBL/GenBank/DDBJ whole genome shotgun (WGS) entry which is preliminary data.</text>
</comment>
<dbReference type="InterPro" id="IPR011110">
    <property type="entry name" value="Reg_prop"/>
</dbReference>
<dbReference type="GO" id="GO:0003700">
    <property type="term" value="F:DNA-binding transcription factor activity"/>
    <property type="evidence" value="ECO:0007669"/>
    <property type="project" value="InterPro"/>
</dbReference>
<dbReference type="FunFam" id="2.60.40.10:FF:000791">
    <property type="entry name" value="Two-component system sensor histidine kinase/response regulator"/>
    <property type="match status" value="1"/>
</dbReference>
<dbReference type="RefSeq" id="WP_118485181.1">
    <property type="nucleotide sequence ID" value="NZ_QRUU01000076.1"/>
</dbReference>
<dbReference type="Pfam" id="PF00072">
    <property type="entry name" value="Response_reg"/>
    <property type="match status" value="1"/>
</dbReference>
<evidence type="ECO:0000256" key="5">
    <source>
        <dbReference type="ARBA" id="ARBA00022741"/>
    </source>
</evidence>
<feature type="domain" description="Histidine kinase" evidence="16">
    <location>
        <begin position="945"/>
        <end position="1162"/>
    </location>
</feature>
<feature type="domain" description="HTH araC/xylS-type" evidence="15">
    <location>
        <begin position="1364"/>
        <end position="1463"/>
    </location>
</feature>
<dbReference type="PROSITE" id="PS01124">
    <property type="entry name" value="HTH_ARAC_FAMILY_2"/>
    <property type="match status" value="1"/>
</dbReference>
<evidence type="ECO:0000256" key="13">
    <source>
        <dbReference type="SAM" id="Phobius"/>
    </source>
</evidence>
<dbReference type="PANTHER" id="PTHR43547:SF2">
    <property type="entry name" value="HYBRID SIGNAL TRANSDUCTION HISTIDINE KINASE C"/>
    <property type="match status" value="1"/>
</dbReference>
<evidence type="ECO:0000256" key="7">
    <source>
        <dbReference type="ARBA" id="ARBA00022840"/>
    </source>
</evidence>
<keyword evidence="13" id="KW-1133">Transmembrane helix</keyword>
<dbReference type="Pfam" id="PF02518">
    <property type="entry name" value="HATPase_c"/>
    <property type="match status" value="1"/>
</dbReference>
<reference evidence="18 19" key="1">
    <citation type="submission" date="2018-08" db="EMBL/GenBank/DDBJ databases">
        <title>A genome reference for cultivated species of the human gut microbiota.</title>
        <authorList>
            <person name="Zou Y."/>
            <person name="Xue W."/>
            <person name="Luo G."/>
        </authorList>
    </citation>
    <scope>NUCLEOTIDE SEQUENCE [LARGE SCALE GENOMIC DNA]</scope>
    <source>
        <strain evidence="18 19">AF24-2</strain>
    </source>
</reference>
<feature type="chain" id="PRO_5019514737" description="histidine kinase" evidence="14">
    <location>
        <begin position="23"/>
        <end position="1466"/>
    </location>
</feature>
<evidence type="ECO:0000256" key="1">
    <source>
        <dbReference type="ARBA" id="ARBA00000085"/>
    </source>
</evidence>
<dbReference type="InterPro" id="IPR003594">
    <property type="entry name" value="HATPase_dom"/>
</dbReference>
<evidence type="ECO:0000256" key="9">
    <source>
        <dbReference type="ARBA" id="ARBA00023015"/>
    </source>
</evidence>
<dbReference type="InterPro" id="IPR009057">
    <property type="entry name" value="Homeodomain-like_sf"/>
</dbReference>
<feature type="signal peptide" evidence="14">
    <location>
        <begin position="1"/>
        <end position="22"/>
    </location>
</feature>
<keyword evidence="6" id="KW-0418">Kinase</keyword>
<keyword evidence="13" id="KW-0472">Membrane</keyword>
<evidence type="ECO:0000313" key="18">
    <source>
        <dbReference type="EMBL" id="RGR92137.1"/>
    </source>
</evidence>
<evidence type="ECO:0000259" key="15">
    <source>
        <dbReference type="PROSITE" id="PS01124"/>
    </source>
</evidence>
<dbReference type="SUPFAM" id="SSF52172">
    <property type="entry name" value="CheY-like"/>
    <property type="match status" value="1"/>
</dbReference>
<dbReference type="SMART" id="SM00448">
    <property type="entry name" value="REC"/>
    <property type="match status" value="1"/>
</dbReference>
<keyword evidence="11" id="KW-0804">Transcription</keyword>
<dbReference type="GO" id="GO:0005524">
    <property type="term" value="F:ATP binding"/>
    <property type="evidence" value="ECO:0007669"/>
    <property type="project" value="UniProtKB-KW"/>
</dbReference>
<dbReference type="SMART" id="SM00387">
    <property type="entry name" value="HATPase_c"/>
    <property type="match status" value="1"/>
</dbReference>
<gene>
    <name evidence="18" type="ORF">DWY20_13105</name>
</gene>
<evidence type="ECO:0000256" key="11">
    <source>
        <dbReference type="ARBA" id="ARBA00023163"/>
    </source>
</evidence>
<feature type="transmembrane region" description="Helical" evidence="13">
    <location>
        <begin position="899"/>
        <end position="923"/>
    </location>
</feature>
<dbReference type="PRINTS" id="PR00344">
    <property type="entry name" value="BCTRLSENSOR"/>
</dbReference>
<keyword evidence="10" id="KW-0238">DNA-binding</keyword>
<dbReference type="Gene3D" id="3.40.50.2300">
    <property type="match status" value="1"/>
</dbReference>
<evidence type="ECO:0000259" key="16">
    <source>
        <dbReference type="PROSITE" id="PS50109"/>
    </source>
</evidence>
<organism evidence="18 19">
    <name type="scientific">Phocaeicola coprocola</name>
    <dbReference type="NCBI Taxonomy" id="310298"/>
    <lineage>
        <taxon>Bacteria</taxon>
        <taxon>Pseudomonadati</taxon>
        <taxon>Bacteroidota</taxon>
        <taxon>Bacteroidia</taxon>
        <taxon>Bacteroidales</taxon>
        <taxon>Bacteroidaceae</taxon>
        <taxon>Phocaeicola</taxon>
    </lineage>
</organism>
<keyword evidence="4" id="KW-0808">Transferase</keyword>
<dbReference type="FunFam" id="3.30.565.10:FF:000037">
    <property type="entry name" value="Hybrid sensor histidine kinase/response regulator"/>
    <property type="match status" value="1"/>
</dbReference>
<dbReference type="Gene3D" id="3.30.565.10">
    <property type="entry name" value="Histidine kinase-like ATPase, C-terminal domain"/>
    <property type="match status" value="1"/>
</dbReference>
<sequence>MKNIKFIYLLILLCCTICKIDAQPPHTFTQYKTSDGLYQKTIMHILQDTKGFIWFATWDGIYKFDGYHFKNYKNRKGNNNGFNNSRIDYLAEGEQSYLWMISYDLQVYRFDMENEIFLSLPYSNYQAESIHPSHYGHTWIITNKGDLIEAYNSTDRKTLRAYNFFDKNHLSKSKVYNLLEDDKNNLWILSQAGIYKLIFNKNHLYTIHYYKLPNSVYDATETDTDIYFSGSKGRIWQYNKKNNKFTLFYTATQSNINIIRNIGSNKLFLGTKDDGILIYEISQGTTAHFTAQTNKELKNNYIKEVFIDSRNEVWIRSANTLGITHLSFNPVPQLKHFTIKDRYNEQTVNSRPEMYVCEDINHNLWIHPSGGGLGYYERKTNILKPFFNTERQSGWDSENKVTAIFSDRQGNLWLGSYNNGLEKVTFNTNPFHLYQNVPSDNESLENYTRANFQDSKGNIWMGIKDQTIRIYDNNLHFKGFLTKDGSISPFQKDKIGTAYCFTEDHKGRIWIGTKGDGIIIATPLQKNKYALNYHMHETTNLHSLSDNNVYSMCEDKYKRMWIATFGGGVNYVNLNTNDYIFYHSANSLKKYPINLCSRARYVISDSIGRIWIGTTNGLLLTDVTSTRAEDITFKHYTYDDTNPNSLSNNNIHQIIFSKINGNIYLATFGGGLNKAIQDNNGNLLFQAYTTQNHLPANVILSIEEDNKGNLWLATEEELCKFNPSTKEVITYSSWDLPTYFKFNEGEALHTPNNYLLFNTFKGALYFHPDSIRNSEYIPPIVFTQFQSGEKIITPSDSSLIHKNIDDIYQITLPHHQNAFNIQFAALDMKNHDNLFYAYRLDGFETNWNYIGQERSANYTNLPKGHYILKVRSTNSDGIWVDNTRSIDITVLPSFWETPWAYLLYTLLISVIIFITSYILFVIYRLKHKVSIEQEISDIKLRFFTNISHELRTPLTLITGPVEQLLNNKTIEDKAREQLLIIERNANRMLRLVNQILDFRKIQNKKMKMHVQQFDLLPFIRQIMENFNYLANEQHINLSLNAPEHPVILWADIDKLEKIIFNLISNAFKYTPKEKNIIVKVTENEKIISISIIDQGIGMTKNQLKRLFIRFETFSDQHIHTQESTGIGLSLTKELVEMHNGTITVESQPNEGSCFTVNLQKGNGHFSPNTEFIVSDDIMNKTIKPIMANNTIITTTEDSEQKTEENKDSILLVEDNDELRRFLKTILAESYSILEADNGETGIKIALEQLPDIIISDIMMPQKNGIELLNELKNNISTSHIPIILLSAKSSIESKLEGMQYGADDYITKPFSATYLKARIHNLVEQRKRLQQIYCQTLFSPKSEKKSVKEENMPVLSVSDQKFMDKLIQTITENMDNCDFSVDNMALSVDMSRSNFFRKLKGITGQSPIDFLKQMKMKRALQLIESKEYNISEIAYMVGFNDAHYFSKCFKQTYGISPTEYKNNIDR</sequence>
<dbReference type="InterPro" id="IPR036097">
    <property type="entry name" value="HisK_dim/P_sf"/>
</dbReference>
<dbReference type="InterPro" id="IPR005467">
    <property type="entry name" value="His_kinase_dom"/>
</dbReference>
<keyword evidence="19" id="KW-1185">Reference proteome</keyword>
<dbReference type="CDD" id="cd17574">
    <property type="entry name" value="REC_OmpR"/>
    <property type="match status" value="1"/>
</dbReference>
<evidence type="ECO:0000256" key="4">
    <source>
        <dbReference type="ARBA" id="ARBA00022679"/>
    </source>
</evidence>
<keyword evidence="3 12" id="KW-0597">Phosphoprotein</keyword>
<evidence type="ECO:0000256" key="6">
    <source>
        <dbReference type="ARBA" id="ARBA00022777"/>
    </source>
</evidence>
<keyword evidence="7" id="KW-0067">ATP-binding</keyword>
<dbReference type="FunFam" id="3.40.50.2300:FF:000138">
    <property type="entry name" value="Two-component system sensor histidine kinase/response regulator"/>
    <property type="match status" value="1"/>
</dbReference>
<dbReference type="InterPro" id="IPR018060">
    <property type="entry name" value="HTH_AraC"/>
</dbReference>
<dbReference type="SMART" id="SM00342">
    <property type="entry name" value="HTH_ARAC"/>
    <property type="match status" value="1"/>
</dbReference>
<dbReference type="EC" id="2.7.13.3" evidence="2"/>
<evidence type="ECO:0000256" key="2">
    <source>
        <dbReference type="ARBA" id="ARBA00012438"/>
    </source>
</evidence>
<dbReference type="InterPro" id="IPR036890">
    <property type="entry name" value="HATPase_C_sf"/>
</dbReference>
<accession>A0A412GBG6</accession>
<dbReference type="Pfam" id="PF07495">
    <property type="entry name" value="Y_Y_Y"/>
    <property type="match status" value="1"/>
</dbReference>
<dbReference type="Pfam" id="PF07494">
    <property type="entry name" value="Reg_prop"/>
    <property type="match status" value="4"/>
</dbReference>
<dbReference type="SUPFAM" id="SSF47384">
    <property type="entry name" value="Homodimeric domain of signal transducing histidine kinase"/>
    <property type="match status" value="1"/>
</dbReference>
<dbReference type="InterPro" id="IPR013783">
    <property type="entry name" value="Ig-like_fold"/>
</dbReference>
<dbReference type="PROSITE" id="PS50110">
    <property type="entry name" value="RESPONSE_REGULATORY"/>
    <property type="match status" value="1"/>
</dbReference>
<protein>
    <recommendedName>
        <fullName evidence="2">histidine kinase</fullName>
        <ecNumber evidence="2">2.7.13.3</ecNumber>
    </recommendedName>
</protein>
<name>A0A412GBG6_9BACT</name>
<dbReference type="InterPro" id="IPR011006">
    <property type="entry name" value="CheY-like_superfamily"/>
</dbReference>
<dbReference type="GO" id="GO:0043565">
    <property type="term" value="F:sequence-specific DNA binding"/>
    <property type="evidence" value="ECO:0007669"/>
    <property type="project" value="InterPro"/>
</dbReference>
<dbReference type="FunFam" id="1.10.10.60:FF:000284">
    <property type="entry name" value="Two-component system sensor histidine kinase/response regulator"/>
    <property type="match status" value="1"/>
</dbReference>